<keyword evidence="6 11" id="KW-0812">Transmembrane</keyword>
<dbReference type="EMBL" id="CP016174">
    <property type="protein sequence ID" value="ANN21748.1"/>
    <property type="molecule type" value="Genomic_DNA"/>
</dbReference>
<feature type="transmembrane region" description="Helical" evidence="11">
    <location>
        <begin position="301"/>
        <end position="320"/>
    </location>
</feature>
<dbReference type="PANTHER" id="PTHR32196">
    <property type="entry name" value="ABC TRANSPORTER PERMEASE PROTEIN YPHD-RELATED-RELATED"/>
    <property type="match status" value="1"/>
</dbReference>
<keyword evidence="5" id="KW-0762">Sugar transport</keyword>
<organism evidence="12 13">
    <name type="scientific">Amycolatopsis orientalis</name>
    <name type="common">Nocardia orientalis</name>
    <dbReference type="NCBI Taxonomy" id="31958"/>
    <lineage>
        <taxon>Bacteria</taxon>
        <taxon>Bacillati</taxon>
        <taxon>Actinomycetota</taxon>
        <taxon>Actinomycetes</taxon>
        <taxon>Pseudonocardiales</taxon>
        <taxon>Pseudonocardiaceae</taxon>
        <taxon>Amycolatopsis</taxon>
    </lineage>
</organism>
<feature type="transmembrane region" description="Helical" evidence="11">
    <location>
        <begin position="349"/>
        <end position="368"/>
    </location>
</feature>
<dbReference type="PANTHER" id="PTHR32196:SF32">
    <property type="entry name" value="XYLOSE TRANSPORT SYSTEM PERMEASE PROTEIN XYLH"/>
    <property type="match status" value="1"/>
</dbReference>
<keyword evidence="2" id="KW-0813">Transport</keyword>
<dbReference type="AlphaFoldDB" id="A0A193CBK6"/>
<feature type="transmembrane region" description="Helical" evidence="11">
    <location>
        <begin position="269"/>
        <end position="289"/>
    </location>
</feature>
<keyword evidence="3" id="KW-1003">Cell membrane</keyword>
<dbReference type="eggNOG" id="COG4214">
    <property type="taxonomic scope" value="Bacteria"/>
</dbReference>
<feature type="transmembrane region" description="Helical" evidence="11">
    <location>
        <begin position="110"/>
        <end position="130"/>
    </location>
</feature>
<feature type="transmembrane region" description="Helical" evidence="11">
    <location>
        <begin position="380"/>
        <end position="400"/>
    </location>
</feature>
<dbReference type="STRING" id="31958.SD37_13890"/>
<reference evidence="12 13" key="1">
    <citation type="journal article" date="2015" name="Genome Announc.">
        <title>Draft Genome Sequence of Norvancomycin-Producing Strain Amycolatopsis orientalis CPCC200066.</title>
        <authorList>
            <person name="Lei X."/>
            <person name="Yuan F."/>
            <person name="Shi Y."/>
            <person name="Li X."/>
            <person name="Wang L."/>
            <person name="Hong B."/>
        </authorList>
    </citation>
    <scope>NUCLEOTIDE SEQUENCE [LARGE SCALE GENOMIC DNA]</scope>
    <source>
        <strain evidence="12 13">B-37</strain>
    </source>
</reference>
<name>A0A193CBK6_AMYOR</name>
<evidence type="ECO:0000313" key="13">
    <source>
        <dbReference type="Proteomes" id="UP000093695"/>
    </source>
</evidence>
<evidence type="ECO:0000256" key="5">
    <source>
        <dbReference type="ARBA" id="ARBA00022597"/>
    </source>
</evidence>
<sequence>MTDFGIDTTSMSTSEAIGDYFSRIKAGQLGSLPALLGLLVLVIVFASLSDTFLTMNNIANLLAQGAGKAIIAMGIVFVLLLGEIDLSAGTASGVTAAVLAMHYVRNGNLLGGMGNGVFIAFLVVLAIAGLLGVILRIWAGVGFAVLAIALVLSGTAANPWIEILLAISVGGAIGVLTGFLVSKIGMPSFVVTLALFLAWQGVILQFIGEGGTLGISTSDVLFKVANGNLSTVGSWVLFLIAAGGFAAVTLGQHFSRLKRGLVTQPTPMVLFKVGAIAVVAAVATYLLTLNRAPNPNIVISGVPYVVPIVLGLLVLGTYVLNRTQYGRHIYAVGGNREAARRAGINVEKIRASVFVICSAVAAIGAIVYSSKVGSVDPQAGGLNTLLFAVGAAVIGGTSLFGGKGRVVDAVIGGLVLAVVENALGLLKQSAAVVNIVTGLVLLLAATVDALSRRRAAASPR</sequence>
<feature type="transmembrane region" description="Helical" evidence="11">
    <location>
        <begin position="432"/>
        <end position="450"/>
    </location>
</feature>
<evidence type="ECO:0000256" key="7">
    <source>
        <dbReference type="ARBA" id="ARBA00022989"/>
    </source>
</evidence>
<dbReference type="GO" id="GO:0022857">
    <property type="term" value="F:transmembrane transporter activity"/>
    <property type="evidence" value="ECO:0007669"/>
    <property type="project" value="InterPro"/>
</dbReference>
<feature type="transmembrane region" description="Helical" evidence="11">
    <location>
        <begin position="163"/>
        <end position="182"/>
    </location>
</feature>
<keyword evidence="4" id="KW-0997">Cell inner membrane</keyword>
<gene>
    <name evidence="12" type="ORF">SD37_13890</name>
</gene>
<comment type="subcellular location">
    <subcellularLocation>
        <location evidence="1">Cell membrane</location>
        <topology evidence="1">Multi-pass membrane protein</topology>
    </subcellularLocation>
</comment>
<protein>
    <recommendedName>
        <fullName evidence="10">Xylose transport system permease protein XylH</fullName>
    </recommendedName>
</protein>
<dbReference type="InterPro" id="IPR001851">
    <property type="entry name" value="ABC_transp_permease"/>
</dbReference>
<evidence type="ECO:0000256" key="9">
    <source>
        <dbReference type="ARBA" id="ARBA00035611"/>
    </source>
</evidence>
<accession>A0A193CBK6</accession>
<feature type="transmembrane region" description="Helical" evidence="11">
    <location>
        <begin position="407"/>
        <end position="426"/>
    </location>
</feature>
<feature type="transmembrane region" description="Helical" evidence="11">
    <location>
        <begin position="228"/>
        <end position="248"/>
    </location>
</feature>
<feature type="transmembrane region" description="Helical" evidence="11">
    <location>
        <begin position="137"/>
        <end position="157"/>
    </location>
</feature>
<proteinExistence type="predicted"/>
<keyword evidence="7 11" id="KW-1133">Transmembrane helix</keyword>
<evidence type="ECO:0000256" key="8">
    <source>
        <dbReference type="ARBA" id="ARBA00023136"/>
    </source>
</evidence>
<evidence type="ECO:0000256" key="6">
    <source>
        <dbReference type="ARBA" id="ARBA00022692"/>
    </source>
</evidence>
<evidence type="ECO:0000256" key="3">
    <source>
        <dbReference type="ARBA" id="ARBA00022475"/>
    </source>
</evidence>
<evidence type="ECO:0000256" key="4">
    <source>
        <dbReference type="ARBA" id="ARBA00022519"/>
    </source>
</evidence>
<dbReference type="KEGG" id="aori:SD37_13890"/>
<keyword evidence="13" id="KW-1185">Reference proteome</keyword>
<comment type="function">
    <text evidence="9">Part of the binding-protein-dependent transport system for D-xylose. Probably responsible for the translocation of the substrate across the membrane.</text>
</comment>
<dbReference type="Proteomes" id="UP000093695">
    <property type="component" value="Chromosome"/>
</dbReference>
<dbReference type="Pfam" id="PF02653">
    <property type="entry name" value="BPD_transp_2"/>
    <property type="match status" value="1"/>
</dbReference>
<evidence type="ECO:0000313" key="12">
    <source>
        <dbReference type="EMBL" id="ANN21748.1"/>
    </source>
</evidence>
<evidence type="ECO:0000256" key="1">
    <source>
        <dbReference type="ARBA" id="ARBA00004651"/>
    </source>
</evidence>
<feature type="transmembrane region" description="Helical" evidence="11">
    <location>
        <begin position="29"/>
        <end position="49"/>
    </location>
</feature>
<keyword evidence="8 11" id="KW-0472">Membrane</keyword>
<evidence type="ECO:0000256" key="11">
    <source>
        <dbReference type="SAM" id="Phobius"/>
    </source>
</evidence>
<evidence type="ECO:0000256" key="10">
    <source>
        <dbReference type="ARBA" id="ARBA00035686"/>
    </source>
</evidence>
<dbReference type="CDD" id="cd06579">
    <property type="entry name" value="TM_PBP1_transp_AraH_like"/>
    <property type="match status" value="1"/>
</dbReference>
<feature type="transmembrane region" description="Helical" evidence="11">
    <location>
        <begin position="61"/>
        <end position="81"/>
    </location>
</feature>
<feature type="transmembrane region" description="Helical" evidence="11">
    <location>
        <begin position="189"/>
        <end position="208"/>
    </location>
</feature>
<evidence type="ECO:0000256" key="2">
    <source>
        <dbReference type="ARBA" id="ARBA00022448"/>
    </source>
</evidence>
<dbReference type="GO" id="GO:0005886">
    <property type="term" value="C:plasma membrane"/>
    <property type="evidence" value="ECO:0007669"/>
    <property type="project" value="UniProtKB-SubCell"/>
</dbReference>